<reference evidence="1 2" key="1">
    <citation type="submission" date="2019-01" db="EMBL/GenBank/DDBJ databases">
        <title>Draft genome sequences of three monokaryotic isolates of the white-rot basidiomycete fungus Dichomitus squalens.</title>
        <authorList>
            <consortium name="DOE Joint Genome Institute"/>
            <person name="Lopez S.C."/>
            <person name="Andreopoulos B."/>
            <person name="Pangilinan J."/>
            <person name="Lipzen A."/>
            <person name="Riley R."/>
            <person name="Ahrendt S."/>
            <person name="Ng V."/>
            <person name="Barry K."/>
            <person name="Daum C."/>
            <person name="Grigoriev I.V."/>
            <person name="Hilden K.S."/>
            <person name="Makela M.R."/>
            <person name="de Vries R.P."/>
        </authorList>
    </citation>
    <scope>NUCLEOTIDE SEQUENCE [LARGE SCALE GENOMIC DNA]</scope>
    <source>
        <strain evidence="1 2">CBS 464.89</strain>
    </source>
</reference>
<dbReference type="Gene3D" id="1.10.510.10">
    <property type="entry name" value="Transferase(Phosphotransferase) domain 1"/>
    <property type="match status" value="1"/>
</dbReference>
<dbReference type="EMBL" id="ML145361">
    <property type="protein sequence ID" value="TBU51215.1"/>
    <property type="molecule type" value="Genomic_DNA"/>
</dbReference>
<gene>
    <name evidence="1" type="ORF">BD310DRAFT_891010</name>
</gene>
<evidence type="ECO:0000313" key="2">
    <source>
        <dbReference type="Proteomes" id="UP000292082"/>
    </source>
</evidence>
<proteinExistence type="predicted"/>
<organism evidence="1 2">
    <name type="scientific">Dichomitus squalens</name>
    <dbReference type="NCBI Taxonomy" id="114155"/>
    <lineage>
        <taxon>Eukaryota</taxon>
        <taxon>Fungi</taxon>
        <taxon>Dikarya</taxon>
        <taxon>Basidiomycota</taxon>
        <taxon>Agaricomycotina</taxon>
        <taxon>Agaricomycetes</taxon>
        <taxon>Polyporales</taxon>
        <taxon>Polyporaceae</taxon>
        <taxon>Dichomitus</taxon>
    </lineage>
</organism>
<dbReference type="Pfam" id="PF17667">
    <property type="entry name" value="Pkinase_fungal"/>
    <property type="match status" value="1"/>
</dbReference>
<dbReference type="Proteomes" id="UP000292082">
    <property type="component" value="Unassembled WGS sequence"/>
</dbReference>
<dbReference type="InterPro" id="IPR040976">
    <property type="entry name" value="Pkinase_fungal"/>
</dbReference>
<sequence length="441" mass="49656">MALAIALPDGILRQHRHHRIVVKKVCMPLKKFRYGRQLVTVVYDCLHAHYEAATNPETRLLHCDVSGGNILICPQIIRVREGETPIVIWRGVLTDWELSRPVDSREAALRAKATQADRVGTYQLMSVNLLNHDAKPIEISDELEYFFHILVYYAVRHLRSNCPHIPSWIDNYFHRYAGPEHMLTCRQKSYAVEVAGTLGIRSPMGPLVFHSPMDGVLAPILESLRAHYKVMAHETSEAALPPPRPETLLQPSSCDAMFLIRNYHNADLNPEKAAQWRAQLRARRVKRGPTPEERELAKKVADHKFMLGHLAITLGDPLWRGDDRIPTTQNPEASIRTRPRSVVTGSPASVGFANACSRPHSSSPEAKVVSLSDLRTSLLSRSPDVSPLPVHPTQLLASLFHLSFPPHRHHCLHHCHLPDTSSLSQIPYLTLCSATHVMYLI</sequence>
<protein>
    <submittedName>
        <fullName evidence="1">Uncharacterized protein</fullName>
    </submittedName>
</protein>
<accession>A0A4Q9N8A4</accession>
<dbReference type="AlphaFoldDB" id="A0A4Q9N8A4"/>
<name>A0A4Q9N8A4_9APHY</name>
<keyword evidence="2" id="KW-1185">Reference proteome</keyword>
<evidence type="ECO:0000313" key="1">
    <source>
        <dbReference type="EMBL" id="TBU51215.1"/>
    </source>
</evidence>